<protein>
    <submittedName>
        <fullName evidence="1">Uncharacterized protein</fullName>
    </submittedName>
</protein>
<dbReference type="RefSeq" id="WP_257086476.1">
    <property type="nucleotide sequence ID" value="NZ_CP102097.1"/>
</dbReference>
<sequence length="44" mass="4995">MGYDTLEQTEVQQLSTLELESPQWVILAEAFAVGSFIEMLSFIE</sequence>
<proteinExistence type="predicted"/>
<evidence type="ECO:0000313" key="2">
    <source>
        <dbReference type="Proteomes" id="UP001058602"/>
    </source>
</evidence>
<evidence type="ECO:0000313" key="1">
    <source>
        <dbReference type="EMBL" id="UUM32803.1"/>
    </source>
</evidence>
<accession>A0ABY5LL23</accession>
<organism evidence="1 2">
    <name type="scientific">Vibrio japonicus</name>
    <dbReference type="NCBI Taxonomy" id="1824638"/>
    <lineage>
        <taxon>Bacteria</taxon>
        <taxon>Pseudomonadati</taxon>
        <taxon>Pseudomonadota</taxon>
        <taxon>Gammaproteobacteria</taxon>
        <taxon>Vibrionales</taxon>
        <taxon>Vibrionaceae</taxon>
        <taxon>Vibrio</taxon>
    </lineage>
</organism>
<gene>
    <name evidence="1" type="ORF">NP165_14665</name>
</gene>
<dbReference type="Proteomes" id="UP001058602">
    <property type="component" value="Chromosome 2"/>
</dbReference>
<reference evidence="1" key="1">
    <citation type="submission" date="2022-07" db="EMBL/GenBank/DDBJ databases">
        <title>Complete genome of Vibrio japonicus strain JCM 31412T and phylogenomic assessment of the Nereis clade of the genus Vibrio.</title>
        <authorList>
            <person name="Shlafstein M.D."/>
            <person name="Emsley S.A."/>
            <person name="Ushijima B."/>
            <person name="Videau P."/>
            <person name="Saw J.H."/>
        </authorList>
    </citation>
    <scope>NUCLEOTIDE SEQUENCE</scope>
    <source>
        <strain evidence="1">JCM 31412</strain>
    </source>
</reference>
<keyword evidence="2" id="KW-1185">Reference proteome</keyword>
<name>A0ABY5LL23_9VIBR</name>
<dbReference type="EMBL" id="CP102097">
    <property type="protein sequence ID" value="UUM32803.1"/>
    <property type="molecule type" value="Genomic_DNA"/>
</dbReference>